<proteinExistence type="predicted"/>
<dbReference type="OrthoDB" id="1683105at2"/>
<dbReference type="STRING" id="137733.SAMN05421767_10259"/>
<sequence>MTLPARTAVLNEVDKAGTLSVNEAMEILKPIYGNEGQFKKDLFVEHFLSLQANDLVELSKYDLDSNQDLDLYFTITPGGHEVAQKYIPAEYRR</sequence>
<evidence type="ECO:0000313" key="2">
    <source>
        <dbReference type="Proteomes" id="UP000198556"/>
    </source>
</evidence>
<dbReference type="EMBL" id="FOGF01000002">
    <property type="protein sequence ID" value="SEQ59957.1"/>
    <property type="molecule type" value="Genomic_DNA"/>
</dbReference>
<dbReference type="AlphaFoldDB" id="A0A1H9HCE5"/>
<protein>
    <submittedName>
        <fullName evidence="1">Uncharacterized protein</fullName>
    </submittedName>
</protein>
<dbReference type="Proteomes" id="UP000198556">
    <property type="component" value="Unassembled WGS sequence"/>
</dbReference>
<gene>
    <name evidence="1" type="ORF">SAMN05421767_10259</name>
</gene>
<keyword evidence="2" id="KW-1185">Reference proteome</keyword>
<dbReference type="RefSeq" id="WP_089745666.1">
    <property type="nucleotide sequence ID" value="NZ_FOGF01000002.1"/>
</dbReference>
<reference evidence="1 2" key="1">
    <citation type="submission" date="2016-10" db="EMBL/GenBank/DDBJ databases">
        <authorList>
            <person name="de Groot N.N."/>
        </authorList>
    </citation>
    <scope>NUCLEOTIDE SEQUENCE [LARGE SCALE GENOMIC DNA]</scope>
    <source>
        <strain evidence="1 2">DSM 15827</strain>
    </source>
</reference>
<evidence type="ECO:0000313" key="1">
    <source>
        <dbReference type="EMBL" id="SEQ59957.1"/>
    </source>
</evidence>
<accession>A0A1H9HCE5</accession>
<organism evidence="1 2">
    <name type="scientific">Granulicatella balaenopterae</name>
    <dbReference type="NCBI Taxonomy" id="137733"/>
    <lineage>
        <taxon>Bacteria</taxon>
        <taxon>Bacillati</taxon>
        <taxon>Bacillota</taxon>
        <taxon>Bacilli</taxon>
        <taxon>Lactobacillales</taxon>
        <taxon>Carnobacteriaceae</taxon>
        <taxon>Granulicatella</taxon>
    </lineage>
</organism>
<name>A0A1H9HCE5_9LACT</name>